<dbReference type="Gene3D" id="3.10.129.10">
    <property type="entry name" value="Hotdog Thioesterase"/>
    <property type="match status" value="1"/>
</dbReference>
<dbReference type="SUPFAM" id="SSF54637">
    <property type="entry name" value="Thioesterase/thiol ester dehydrase-isomerase"/>
    <property type="match status" value="1"/>
</dbReference>
<dbReference type="RefSeq" id="WP_197007094.1">
    <property type="nucleotide sequence ID" value="NZ_BONS01000005.1"/>
</dbReference>
<dbReference type="Proteomes" id="UP000622552">
    <property type="component" value="Unassembled WGS sequence"/>
</dbReference>
<sequence>MSRAIHHAQVRWSDPDQLGHINHARYLSYFEDARMELIGTSPSGTAGGPDDRGYVAARVAVDYLFPVVYRPGLTLRVETWVSRLGTSSWTLSQELFDGDTPVVRSECVLVAYSHADKASRPLAEDERAFWEKLS</sequence>
<organism evidence="1 2">
    <name type="scientific">Longispora fulva</name>
    <dbReference type="NCBI Taxonomy" id="619741"/>
    <lineage>
        <taxon>Bacteria</taxon>
        <taxon>Bacillati</taxon>
        <taxon>Actinomycetota</taxon>
        <taxon>Actinomycetes</taxon>
        <taxon>Micromonosporales</taxon>
        <taxon>Micromonosporaceae</taxon>
        <taxon>Longispora</taxon>
    </lineage>
</organism>
<name>A0A8J7KTB9_9ACTN</name>
<evidence type="ECO:0000313" key="1">
    <source>
        <dbReference type="EMBL" id="MBG6140562.1"/>
    </source>
</evidence>
<evidence type="ECO:0000313" key="2">
    <source>
        <dbReference type="Proteomes" id="UP000622552"/>
    </source>
</evidence>
<dbReference type="EC" id="3.1.2.-" evidence="1"/>
<comment type="caution">
    <text evidence="1">The sequence shown here is derived from an EMBL/GenBank/DDBJ whole genome shotgun (WGS) entry which is preliminary data.</text>
</comment>
<reference evidence="1" key="1">
    <citation type="submission" date="2020-11" db="EMBL/GenBank/DDBJ databases">
        <title>Sequencing the genomes of 1000 actinobacteria strains.</title>
        <authorList>
            <person name="Klenk H.-P."/>
        </authorList>
    </citation>
    <scope>NUCLEOTIDE SEQUENCE</scope>
    <source>
        <strain evidence="1">DSM 45356</strain>
    </source>
</reference>
<keyword evidence="1" id="KW-0378">Hydrolase</keyword>
<dbReference type="EMBL" id="JADOUF010000001">
    <property type="protein sequence ID" value="MBG6140562.1"/>
    <property type="molecule type" value="Genomic_DNA"/>
</dbReference>
<dbReference type="CDD" id="cd00586">
    <property type="entry name" value="4HBT"/>
    <property type="match status" value="1"/>
</dbReference>
<protein>
    <submittedName>
        <fullName evidence="1">Acyl-CoA thioester hydrolase</fullName>
        <ecNumber evidence="1">3.1.2.-</ecNumber>
    </submittedName>
</protein>
<dbReference type="Pfam" id="PF13279">
    <property type="entry name" value="4HBT_2"/>
    <property type="match status" value="1"/>
</dbReference>
<dbReference type="AlphaFoldDB" id="A0A8J7KTB9"/>
<dbReference type="PANTHER" id="PTHR31793">
    <property type="entry name" value="4-HYDROXYBENZOYL-COA THIOESTERASE FAMILY MEMBER"/>
    <property type="match status" value="1"/>
</dbReference>
<keyword evidence="2" id="KW-1185">Reference proteome</keyword>
<dbReference type="InterPro" id="IPR029069">
    <property type="entry name" value="HotDog_dom_sf"/>
</dbReference>
<dbReference type="GO" id="GO:0047617">
    <property type="term" value="F:fatty acyl-CoA hydrolase activity"/>
    <property type="evidence" value="ECO:0007669"/>
    <property type="project" value="TreeGrafter"/>
</dbReference>
<gene>
    <name evidence="1" type="ORF">IW245_006756</name>
</gene>
<dbReference type="PANTHER" id="PTHR31793:SF24">
    <property type="entry name" value="LONG-CHAIN ACYL-COA THIOESTERASE FADM"/>
    <property type="match status" value="1"/>
</dbReference>
<accession>A0A8J7KTB9</accession>
<dbReference type="InterPro" id="IPR050563">
    <property type="entry name" value="4-hydroxybenzoyl-CoA_TE"/>
</dbReference>
<proteinExistence type="predicted"/>